<accession>A0A392SBQ9</accession>
<evidence type="ECO:0000313" key="3">
    <source>
        <dbReference type="Proteomes" id="UP000265520"/>
    </source>
</evidence>
<dbReference type="EMBL" id="LXQA010350028">
    <property type="protein sequence ID" value="MCI45882.1"/>
    <property type="molecule type" value="Genomic_DNA"/>
</dbReference>
<organism evidence="2 3">
    <name type="scientific">Trifolium medium</name>
    <dbReference type="NCBI Taxonomy" id="97028"/>
    <lineage>
        <taxon>Eukaryota</taxon>
        <taxon>Viridiplantae</taxon>
        <taxon>Streptophyta</taxon>
        <taxon>Embryophyta</taxon>
        <taxon>Tracheophyta</taxon>
        <taxon>Spermatophyta</taxon>
        <taxon>Magnoliopsida</taxon>
        <taxon>eudicotyledons</taxon>
        <taxon>Gunneridae</taxon>
        <taxon>Pentapetalae</taxon>
        <taxon>rosids</taxon>
        <taxon>fabids</taxon>
        <taxon>Fabales</taxon>
        <taxon>Fabaceae</taxon>
        <taxon>Papilionoideae</taxon>
        <taxon>50 kb inversion clade</taxon>
        <taxon>NPAAA clade</taxon>
        <taxon>Hologalegina</taxon>
        <taxon>IRL clade</taxon>
        <taxon>Trifolieae</taxon>
        <taxon>Trifolium</taxon>
    </lineage>
</organism>
<sequence>ELRRSGRERQVSQRYPPQDYATVTDSGEADYYQEIITYVDKEKWFEAMQEEMSSLHQKNTFKLVKLPKGKRAQRRLPW</sequence>
<feature type="compositionally biased region" description="Basic and acidic residues" evidence="1">
    <location>
        <begin position="1"/>
        <end position="11"/>
    </location>
</feature>
<feature type="non-terminal residue" evidence="2">
    <location>
        <position position="1"/>
    </location>
</feature>
<feature type="region of interest" description="Disordered" evidence="1">
    <location>
        <begin position="1"/>
        <end position="23"/>
    </location>
</feature>
<comment type="caution">
    <text evidence="2">The sequence shown here is derived from an EMBL/GenBank/DDBJ whole genome shotgun (WGS) entry which is preliminary data.</text>
</comment>
<dbReference type="Proteomes" id="UP000265520">
    <property type="component" value="Unassembled WGS sequence"/>
</dbReference>
<name>A0A392SBQ9_9FABA</name>
<reference evidence="2 3" key="1">
    <citation type="journal article" date="2018" name="Front. Plant Sci.">
        <title>Red Clover (Trifolium pratense) and Zigzag Clover (T. medium) - A Picture of Genomic Similarities and Differences.</title>
        <authorList>
            <person name="Dluhosova J."/>
            <person name="Istvanek J."/>
            <person name="Nedelnik J."/>
            <person name="Repkova J."/>
        </authorList>
    </citation>
    <scope>NUCLEOTIDE SEQUENCE [LARGE SCALE GENOMIC DNA]</scope>
    <source>
        <strain evidence="3">cv. 10/8</strain>
        <tissue evidence="2">Leaf</tissue>
    </source>
</reference>
<dbReference type="AlphaFoldDB" id="A0A392SBQ9"/>
<keyword evidence="3" id="KW-1185">Reference proteome</keyword>
<protein>
    <submittedName>
        <fullName evidence="2">Uncharacterized protein</fullName>
    </submittedName>
</protein>
<evidence type="ECO:0000256" key="1">
    <source>
        <dbReference type="SAM" id="MobiDB-lite"/>
    </source>
</evidence>
<proteinExistence type="predicted"/>
<evidence type="ECO:0000313" key="2">
    <source>
        <dbReference type="EMBL" id="MCI45882.1"/>
    </source>
</evidence>